<feature type="domain" description="DUF4158" evidence="1">
    <location>
        <begin position="1"/>
        <end position="138"/>
    </location>
</feature>
<reference evidence="2" key="1">
    <citation type="submission" date="2013-08" db="EMBL/GenBank/DDBJ databases">
        <authorList>
            <person name="Mendez C."/>
            <person name="Richter M."/>
            <person name="Ferrer M."/>
            <person name="Sanchez J."/>
        </authorList>
    </citation>
    <scope>NUCLEOTIDE SEQUENCE</scope>
</reference>
<name>T0Z1R8_9ZZZZ</name>
<accession>T0Z1R8</accession>
<reference evidence="2" key="2">
    <citation type="journal article" date="2014" name="ISME J.">
        <title>Microbial stratification in low pH oxic and suboxic macroscopic growths along an acid mine drainage.</title>
        <authorList>
            <person name="Mendez-Garcia C."/>
            <person name="Mesa V."/>
            <person name="Sprenger R.R."/>
            <person name="Richter M."/>
            <person name="Diez M.S."/>
            <person name="Solano J."/>
            <person name="Bargiela R."/>
            <person name="Golyshina O.V."/>
            <person name="Manteca A."/>
            <person name="Ramos J.L."/>
            <person name="Gallego J.R."/>
            <person name="Llorente I."/>
            <person name="Martins Dos Santos V.A."/>
            <person name="Jensen O.N."/>
            <person name="Pelaez A.I."/>
            <person name="Sanchez J."/>
            <person name="Ferrer M."/>
        </authorList>
    </citation>
    <scope>NUCLEOTIDE SEQUENCE</scope>
</reference>
<dbReference type="InterPro" id="IPR025296">
    <property type="entry name" value="DUF4158"/>
</dbReference>
<dbReference type="EMBL" id="AUZX01011788">
    <property type="protein sequence ID" value="EQD41906.1"/>
    <property type="molecule type" value="Genomic_DNA"/>
</dbReference>
<dbReference type="Pfam" id="PF13700">
    <property type="entry name" value="DUF4158"/>
    <property type="match status" value="1"/>
</dbReference>
<dbReference type="AlphaFoldDB" id="T0Z1R8"/>
<organism evidence="2">
    <name type="scientific">mine drainage metagenome</name>
    <dbReference type="NCBI Taxonomy" id="410659"/>
    <lineage>
        <taxon>unclassified sequences</taxon>
        <taxon>metagenomes</taxon>
        <taxon>ecological metagenomes</taxon>
    </lineage>
</organism>
<proteinExistence type="predicted"/>
<evidence type="ECO:0000259" key="1">
    <source>
        <dbReference type="Pfam" id="PF13700"/>
    </source>
</evidence>
<feature type="non-terminal residue" evidence="2">
    <location>
        <position position="225"/>
    </location>
</feature>
<feature type="non-terminal residue" evidence="2">
    <location>
        <position position="1"/>
    </location>
</feature>
<gene>
    <name evidence="2" type="ORF">B1A_16040</name>
</gene>
<sequence length="225" mass="25793">WTLSEADKREATQSRGDENRRHFALQLCVLRRYGRLLEGGETAPVRILNHLGAQLELPPVLFVTGALRPVTEKQYADRVRRYLGWRGFDYKIQHELADWVEQRTLEGFSLAEVALRAEELLLGLQVVLPRSAVLARLLQSLCRRAEKQVFARIAEQLPSGFREEIDRMLEVPESAHRSDLFRLKAYPPEGKPDTILSFLAHYHYLHLIGVDKIRLAGCSVAMLLQ</sequence>
<evidence type="ECO:0000313" key="2">
    <source>
        <dbReference type="EMBL" id="EQD41906.1"/>
    </source>
</evidence>
<protein>
    <submittedName>
        <fullName evidence="2">Transposase, Tn3</fullName>
    </submittedName>
</protein>
<comment type="caution">
    <text evidence="2">The sequence shown here is derived from an EMBL/GenBank/DDBJ whole genome shotgun (WGS) entry which is preliminary data.</text>
</comment>